<dbReference type="AlphaFoldDB" id="A0A133QGK7"/>
<dbReference type="EMBL" id="LRQG01000046">
    <property type="protein sequence ID" value="KXA41999.1"/>
    <property type="molecule type" value="Genomic_DNA"/>
</dbReference>
<feature type="non-terminal residue" evidence="1">
    <location>
        <position position="49"/>
    </location>
</feature>
<keyword evidence="2" id="KW-1185">Reference proteome</keyword>
<organism evidence="1 2">
    <name type="scientific">Prevotella corporis</name>
    <dbReference type="NCBI Taxonomy" id="28128"/>
    <lineage>
        <taxon>Bacteria</taxon>
        <taxon>Pseudomonadati</taxon>
        <taxon>Bacteroidota</taxon>
        <taxon>Bacteroidia</taxon>
        <taxon>Bacteroidales</taxon>
        <taxon>Prevotellaceae</taxon>
        <taxon>Prevotella</taxon>
    </lineage>
</organism>
<comment type="caution">
    <text evidence="1">The sequence shown here is derived from an EMBL/GenBank/DDBJ whole genome shotgun (WGS) entry which is preliminary data.</text>
</comment>
<name>A0A133QGK7_9BACT</name>
<gene>
    <name evidence="1" type="ORF">HMPREF3226_00774</name>
</gene>
<proteinExistence type="predicted"/>
<dbReference type="Proteomes" id="UP000070533">
    <property type="component" value="Unassembled WGS sequence"/>
</dbReference>
<evidence type="ECO:0000313" key="1">
    <source>
        <dbReference type="EMBL" id="KXA41999.1"/>
    </source>
</evidence>
<protein>
    <submittedName>
        <fullName evidence="1">Uncharacterized protein</fullName>
    </submittedName>
</protein>
<sequence length="49" mass="5938">MRKWYTTTFAYSYCCTLYFWIKSVFSFPISIKSHKNFIANERNIMQALS</sequence>
<reference evidence="2" key="1">
    <citation type="submission" date="2016-01" db="EMBL/GenBank/DDBJ databases">
        <authorList>
            <person name="Mitreva M."/>
            <person name="Pepin K.H."/>
            <person name="Mihindukulasuriya K.A."/>
            <person name="Fulton R."/>
            <person name="Fronick C."/>
            <person name="O'Laughlin M."/>
            <person name="Miner T."/>
            <person name="Herter B."/>
            <person name="Rosa B.A."/>
            <person name="Cordes M."/>
            <person name="Tomlinson C."/>
            <person name="Wollam A."/>
            <person name="Palsikar V.B."/>
            <person name="Mardis E.R."/>
            <person name="Wilson R.K."/>
        </authorList>
    </citation>
    <scope>NUCLEOTIDE SEQUENCE [LARGE SCALE GENOMIC DNA]</scope>
    <source>
        <strain evidence="2">MJR7716</strain>
    </source>
</reference>
<accession>A0A133QGK7</accession>
<evidence type="ECO:0000313" key="2">
    <source>
        <dbReference type="Proteomes" id="UP000070533"/>
    </source>
</evidence>